<feature type="compositionally biased region" description="Basic residues" evidence="1">
    <location>
        <begin position="141"/>
        <end position="150"/>
    </location>
</feature>
<dbReference type="EnsemblMetazoa" id="ISCW010498-RA">
    <property type="protein sequence ID" value="ISCW010498-PA"/>
    <property type="gene ID" value="ISCW010498"/>
</dbReference>
<dbReference type="EMBL" id="ABJB010409381">
    <property type="status" value="NOT_ANNOTATED_CDS"/>
    <property type="molecule type" value="Genomic_DNA"/>
</dbReference>
<keyword evidence="4" id="KW-1185">Reference proteome</keyword>
<dbReference type="EMBL" id="ABJB010757317">
    <property type="status" value="NOT_ANNOTATED_CDS"/>
    <property type="molecule type" value="Genomic_DNA"/>
</dbReference>
<feature type="region of interest" description="Disordered" evidence="1">
    <location>
        <begin position="108"/>
        <end position="150"/>
    </location>
</feature>
<dbReference type="VEuPathDB" id="VectorBase:ISCI010498"/>
<organism>
    <name type="scientific">Ixodes scapularis</name>
    <name type="common">Black-legged tick</name>
    <name type="synonym">Deer tick</name>
    <dbReference type="NCBI Taxonomy" id="6945"/>
    <lineage>
        <taxon>Eukaryota</taxon>
        <taxon>Metazoa</taxon>
        <taxon>Ecdysozoa</taxon>
        <taxon>Arthropoda</taxon>
        <taxon>Chelicerata</taxon>
        <taxon>Arachnida</taxon>
        <taxon>Acari</taxon>
        <taxon>Parasitiformes</taxon>
        <taxon>Ixodida</taxon>
        <taxon>Ixodoidea</taxon>
        <taxon>Ixodidae</taxon>
        <taxon>Ixodinae</taxon>
        <taxon>Ixodes</taxon>
    </lineage>
</organism>
<evidence type="ECO:0000313" key="3">
    <source>
        <dbReference type="EnsemblMetazoa" id="ISCW010498-PA"/>
    </source>
</evidence>
<dbReference type="EMBL" id="ABJB011103758">
    <property type="status" value="NOT_ANNOTATED_CDS"/>
    <property type="molecule type" value="Genomic_DNA"/>
</dbReference>
<evidence type="ECO:0000313" key="2">
    <source>
        <dbReference type="EMBL" id="EEC13663.1"/>
    </source>
</evidence>
<dbReference type="VEuPathDB" id="VectorBase:ISCP_000349"/>
<dbReference type="VEuPathDB" id="VectorBase:ISCW010498"/>
<sequence>MSSFAGTLTEECFKIASSKNHTSSKKPKPGTNWNLFPGRTWNKTFYCQKLHPQFLGVTGRDDERYSSRCKLLCCPKNHPTCFVNDMVDGMGCGGDKVCMRHVCARPGGHPTAPPRTTTTRSTTTTRATTPRRPWRWTGLNRGRRPAAKLL</sequence>
<dbReference type="EMBL" id="ABJB010648171">
    <property type="status" value="NOT_ANNOTATED_CDS"/>
    <property type="molecule type" value="Genomic_DNA"/>
</dbReference>
<dbReference type="InParanoid" id="B7Q491"/>
<dbReference type="Proteomes" id="UP000001555">
    <property type="component" value="Unassembled WGS sequence"/>
</dbReference>
<protein>
    <submittedName>
        <fullName evidence="2 3">Uncharacterized protein</fullName>
    </submittedName>
</protein>
<evidence type="ECO:0000313" key="4">
    <source>
        <dbReference type="Proteomes" id="UP000001555"/>
    </source>
</evidence>
<gene>
    <name evidence="2" type="ORF">IscW_ISCW010498</name>
</gene>
<proteinExistence type="predicted"/>
<accession>B7Q491</accession>
<dbReference type="PaxDb" id="6945-B7Q491"/>
<name>B7Q491_IXOSC</name>
<reference evidence="3" key="2">
    <citation type="submission" date="2020-05" db="UniProtKB">
        <authorList>
            <consortium name="EnsemblMetazoa"/>
        </authorList>
    </citation>
    <scope>IDENTIFICATION</scope>
    <source>
        <strain evidence="3">wikel</strain>
    </source>
</reference>
<dbReference type="HOGENOM" id="CLU_1742577_0_0_1"/>
<dbReference type="OrthoDB" id="10035764at2759"/>
<feature type="compositionally biased region" description="Low complexity" evidence="1">
    <location>
        <begin position="114"/>
        <end position="137"/>
    </location>
</feature>
<dbReference type="EMBL" id="DS853814">
    <property type="protein sequence ID" value="EEC13663.1"/>
    <property type="molecule type" value="Genomic_DNA"/>
</dbReference>
<reference evidence="2 4" key="1">
    <citation type="submission" date="2008-03" db="EMBL/GenBank/DDBJ databases">
        <title>Annotation of Ixodes scapularis.</title>
        <authorList>
            <consortium name="Ixodes scapularis Genome Project Consortium"/>
            <person name="Caler E."/>
            <person name="Hannick L.I."/>
            <person name="Bidwell S."/>
            <person name="Joardar V."/>
            <person name="Thiagarajan M."/>
            <person name="Amedeo P."/>
            <person name="Galinsky K.J."/>
            <person name="Schobel S."/>
            <person name="Inman J."/>
            <person name="Hostetler J."/>
            <person name="Miller J."/>
            <person name="Hammond M."/>
            <person name="Megy K."/>
            <person name="Lawson D."/>
            <person name="Kodira C."/>
            <person name="Sutton G."/>
            <person name="Meyer J."/>
            <person name="Hill C.A."/>
            <person name="Birren B."/>
            <person name="Nene V."/>
            <person name="Collins F."/>
            <person name="Alarcon-Chaidez F."/>
            <person name="Wikel S."/>
            <person name="Strausberg R."/>
        </authorList>
    </citation>
    <scope>NUCLEOTIDE SEQUENCE [LARGE SCALE GENOMIC DNA]</scope>
    <source>
        <strain evidence="4">Wikel</strain>
        <strain evidence="2">Wikel colony</strain>
    </source>
</reference>
<dbReference type="AlphaFoldDB" id="B7Q491"/>
<evidence type="ECO:0000256" key="1">
    <source>
        <dbReference type="SAM" id="MobiDB-lite"/>
    </source>
</evidence>